<evidence type="ECO:0000313" key="2">
    <source>
        <dbReference type="EMBL" id="GIY40494.1"/>
    </source>
</evidence>
<protein>
    <submittedName>
        <fullName evidence="2">Uncharacterized protein</fullName>
    </submittedName>
</protein>
<evidence type="ECO:0000256" key="1">
    <source>
        <dbReference type="SAM" id="MobiDB-lite"/>
    </source>
</evidence>
<gene>
    <name evidence="2" type="ORF">CEXT_735411</name>
</gene>
<sequence length="98" mass="11065">MGNKQQCFRGKIPHSVSPQPQASQPLEEGLTRVGHPQAIEGEVEELRRYRLARKRDKSFRSEILVTAVTQSRYSTVASTCTLPTVLLYPELGIKKLEK</sequence>
<feature type="region of interest" description="Disordered" evidence="1">
    <location>
        <begin position="1"/>
        <end position="27"/>
    </location>
</feature>
<comment type="caution">
    <text evidence="2">The sequence shown here is derived from an EMBL/GenBank/DDBJ whole genome shotgun (WGS) entry which is preliminary data.</text>
</comment>
<keyword evidence="3" id="KW-1185">Reference proteome</keyword>
<dbReference type="EMBL" id="BPLR01010622">
    <property type="protein sequence ID" value="GIY40494.1"/>
    <property type="molecule type" value="Genomic_DNA"/>
</dbReference>
<dbReference type="AlphaFoldDB" id="A0AAV4T5M4"/>
<reference evidence="2 3" key="1">
    <citation type="submission" date="2021-06" db="EMBL/GenBank/DDBJ databases">
        <title>Caerostris extrusa draft genome.</title>
        <authorList>
            <person name="Kono N."/>
            <person name="Arakawa K."/>
        </authorList>
    </citation>
    <scope>NUCLEOTIDE SEQUENCE [LARGE SCALE GENOMIC DNA]</scope>
</reference>
<organism evidence="2 3">
    <name type="scientific">Caerostris extrusa</name>
    <name type="common">Bark spider</name>
    <name type="synonym">Caerostris bankana</name>
    <dbReference type="NCBI Taxonomy" id="172846"/>
    <lineage>
        <taxon>Eukaryota</taxon>
        <taxon>Metazoa</taxon>
        <taxon>Ecdysozoa</taxon>
        <taxon>Arthropoda</taxon>
        <taxon>Chelicerata</taxon>
        <taxon>Arachnida</taxon>
        <taxon>Araneae</taxon>
        <taxon>Araneomorphae</taxon>
        <taxon>Entelegynae</taxon>
        <taxon>Araneoidea</taxon>
        <taxon>Araneidae</taxon>
        <taxon>Caerostris</taxon>
    </lineage>
</organism>
<accession>A0AAV4T5M4</accession>
<evidence type="ECO:0000313" key="3">
    <source>
        <dbReference type="Proteomes" id="UP001054945"/>
    </source>
</evidence>
<name>A0AAV4T5M4_CAEEX</name>
<dbReference type="Proteomes" id="UP001054945">
    <property type="component" value="Unassembled WGS sequence"/>
</dbReference>
<proteinExistence type="predicted"/>